<dbReference type="Gene3D" id="2.40.50.180">
    <property type="entry name" value="CheA-289, Domain 4"/>
    <property type="match status" value="1"/>
</dbReference>
<dbReference type="InterPro" id="IPR036061">
    <property type="entry name" value="CheW-like_dom_sf"/>
</dbReference>
<dbReference type="PROSITE" id="PS50851">
    <property type="entry name" value="CHEW"/>
    <property type="match status" value="1"/>
</dbReference>
<reference evidence="2" key="1">
    <citation type="submission" date="2016-04" db="EMBL/GenBank/DDBJ databases">
        <authorList>
            <person name="Evans L.H."/>
            <person name="Alamgir A."/>
            <person name="Owens N."/>
            <person name="Weber N.D."/>
            <person name="Virtaneva K."/>
            <person name="Barbian K."/>
            <person name="Babar A."/>
            <person name="Rosenke K."/>
        </authorList>
    </citation>
    <scope>NUCLEOTIDE SEQUENCE</scope>
    <source>
        <strain evidence="2">86</strain>
    </source>
</reference>
<sequence>MTIAREVLTFDLEGEILAVDAREVREILDLAPVTRVPGARRFADGLINVRGQIVPLADLRLKFGMKISPPTVDTRIVVVETRVDGEPAAVGLLADRVREVAELAPEAIAATPDIGLRWRAEYLRGIGKRGGELILLIDLENILASSGARPGRTPEEA</sequence>
<proteinExistence type="predicted"/>
<dbReference type="AlphaFoldDB" id="A0A212KKN4"/>
<dbReference type="GO" id="GO:0005829">
    <property type="term" value="C:cytosol"/>
    <property type="evidence" value="ECO:0007669"/>
    <property type="project" value="TreeGrafter"/>
</dbReference>
<accession>A0A212KKN4</accession>
<dbReference type="Pfam" id="PF01584">
    <property type="entry name" value="CheW"/>
    <property type="match status" value="1"/>
</dbReference>
<dbReference type="GO" id="GO:0006935">
    <property type="term" value="P:chemotaxis"/>
    <property type="evidence" value="ECO:0007669"/>
    <property type="project" value="InterPro"/>
</dbReference>
<dbReference type="Gene3D" id="2.30.30.40">
    <property type="entry name" value="SH3 Domains"/>
    <property type="match status" value="1"/>
</dbReference>
<evidence type="ECO:0000259" key="1">
    <source>
        <dbReference type="PROSITE" id="PS50851"/>
    </source>
</evidence>
<name>A0A212KKN4_9PROT</name>
<feature type="domain" description="CheW-like" evidence="1">
    <location>
        <begin position="4"/>
        <end position="148"/>
    </location>
</feature>
<dbReference type="PANTHER" id="PTHR22617">
    <property type="entry name" value="CHEMOTAXIS SENSOR HISTIDINE KINASE-RELATED"/>
    <property type="match status" value="1"/>
</dbReference>
<dbReference type="GO" id="GO:0007165">
    <property type="term" value="P:signal transduction"/>
    <property type="evidence" value="ECO:0007669"/>
    <property type="project" value="InterPro"/>
</dbReference>
<dbReference type="SMART" id="SM00260">
    <property type="entry name" value="CheW"/>
    <property type="match status" value="1"/>
</dbReference>
<evidence type="ECO:0000313" key="2">
    <source>
        <dbReference type="EMBL" id="SBW12220.1"/>
    </source>
</evidence>
<dbReference type="InterPro" id="IPR002545">
    <property type="entry name" value="CheW-lke_dom"/>
</dbReference>
<organism evidence="2">
    <name type="scientific">uncultured Alphaproteobacteria bacterium</name>
    <dbReference type="NCBI Taxonomy" id="91750"/>
    <lineage>
        <taxon>Bacteria</taxon>
        <taxon>Pseudomonadati</taxon>
        <taxon>Pseudomonadota</taxon>
        <taxon>Alphaproteobacteria</taxon>
        <taxon>environmental samples</taxon>
    </lineage>
</organism>
<gene>
    <name evidence="2" type="ORF">KL86APRO_20503</name>
</gene>
<dbReference type="InterPro" id="IPR039315">
    <property type="entry name" value="CheW"/>
</dbReference>
<dbReference type="PANTHER" id="PTHR22617:SF23">
    <property type="entry name" value="CHEMOTAXIS PROTEIN CHEW"/>
    <property type="match status" value="1"/>
</dbReference>
<protein>
    <submittedName>
        <fullName evidence="2">CheW protein</fullName>
    </submittedName>
</protein>
<dbReference type="CDD" id="cd00732">
    <property type="entry name" value="CheW"/>
    <property type="match status" value="1"/>
</dbReference>
<dbReference type="EMBL" id="FLUO01000002">
    <property type="protein sequence ID" value="SBW12220.1"/>
    <property type="molecule type" value="Genomic_DNA"/>
</dbReference>
<dbReference type="SUPFAM" id="SSF50341">
    <property type="entry name" value="CheW-like"/>
    <property type="match status" value="1"/>
</dbReference>